<gene>
    <name evidence="2" type="ordered locus">Hoch_6829</name>
</gene>
<accession>D0LUH0</accession>
<dbReference type="EMBL" id="CP001804">
    <property type="protein sequence ID" value="ACY19293.1"/>
    <property type="molecule type" value="Genomic_DNA"/>
</dbReference>
<dbReference type="SUPFAM" id="SSF49777">
    <property type="entry name" value="PEBP-like"/>
    <property type="match status" value="1"/>
</dbReference>
<dbReference type="PANTHER" id="PTHR30289">
    <property type="entry name" value="UNCHARACTERIZED PROTEIN YBCL-RELATED"/>
    <property type="match status" value="1"/>
</dbReference>
<dbReference type="AlphaFoldDB" id="D0LUH0"/>
<evidence type="ECO:0000313" key="2">
    <source>
        <dbReference type="EMBL" id="ACY19293.1"/>
    </source>
</evidence>
<dbReference type="HOGENOM" id="CLU_083918_0_0_7"/>
<dbReference type="eggNOG" id="COG1881">
    <property type="taxonomic scope" value="Bacteria"/>
</dbReference>
<feature type="region of interest" description="Disordered" evidence="1">
    <location>
        <begin position="99"/>
        <end position="123"/>
    </location>
</feature>
<dbReference type="Proteomes" id="UP000001880">
    <property type="component" value="Chromosome"/>
</dbReference>
<organism evidence="2 3">
    <name type="scientific">Haliangium ochraceum (strain DSM 14365 / JCM 11303 / SMP-2)</name>
    <dbReference type="NCBI Taxonomy" id="502025"/>
    <lineage>
        <taxon>Bacteria</taxon>
        <taxon>Pseudomonadati</taxon>
        <taxon>Myxococcota</taxon>
        <taxon>Polyangia</taxon>
        <taxon>Haliangiales</taxon>
        <taxon>Kofleriaceae</taxon>
        <taxon>Haliangium</taxon>
    </lineage>
</organism>
<dbReference type="KEGG" id="hoh:Hoch_6829"/>
<dbReference type="InterPro" id="IPR036610">
    <property type="entry name" value="PEBP-like_sf"/>
</dbReference>
<dbReference type="NCBIfam" id="TIGR00481">
    <property type="entry name" value="YbhB/YbcL family Raf kinase inhibitor-like protein"/>
    <property type="match status" value="1"/>
</dbReference>
<dbReference type="STRING" id="502025.Hoch_6829"/>
<dbReference type="RefSeq" id="WP_012831885.1">
    <property type="nucleotide sequence ID" value="NC_013440.1"/>
</dbReference>
<sequence>MKFWSDSFADGDAIPAKYALGKGDPETHFTFSDNLSPHLAWSELPAEVKSLVIVCHDPDAPSQPDDVNQEGKTVPHGLQRNDFYHWVLVDLRPDAGPFAEGAFSQGVTEKGKDGPEGPEGTRQGLNDYTGWFQGNEGMEGQYFGYDGPAPPWNDERIHRYRFSCYALDIERVEVDGAFTGTDVMKAITKHIVDQAAFTGTYHIYPDAKAPDA</sequence>
<name>D0LUH0_HALO1</name>
<proteinExistence type="predicted"/>
<dbReference type="CDD" id="cd00865">
    <property type="entry name" value="PEBP_bact_arch"/>
    <property type="match status" value="1"/>
</dbReference>
<keyword evidence="3" id="KW-1185">Reference proteome</keyword>
<evidence type="ECO:0000313" key="3">
    <source>
        <dbReference type="Proteomes" id="UP000001880"/>
    </source>
</evidence>
<dbReference type="Gene3D" id="3.90.280.10">
    <property type="entry name" value="PEBP-like"/>
    <property type="match status" value="1"/>
</dbReference>
<dbReference type="OrthoDB" id="9797506at2"/>
<dbReference type="InterPro" id="IPR008914">
    <property type="entry name" value="PEBP"/>
</dbReference>
<protein>
    <submittedName>
        <fullName evidence="2">PEBP family protein</fullName>
    </submittedName>
</protein>
<dbReference type="InterPro" id="IPR005247">
    <property type="entry name" value="YbhB_YbcL/LppC-like"/>
</dbReference>
<dbReference type="Pfam" id="PF01161">
    <property type="entry name" value="PBP"/>
    <property type="match status" value="1"/>
</dbReference>
<reference evidence="2 3" key="1">
    <citation type="journal article" date="2010" name="Stand. Genomic Sci.">
        <title>Complete genome sequence of Haliangium ochraceum type strain (SMP-2).</title>
        <authorList>
            <consortium name="US DOE Joint Genome Institute (JGI-PGF)"/>
            <person name="Ivanova N."/>
            <person name="Daum C."/>
            <person name="Lang E."/>
            <person name="Abt B."/>
            <person name="Kopitz M."/>
            <person name="Saunders E."/>
            <person name="Lapidus A."/>
            <person name="Lucas S."/>
            <person name="Glavina Del Rio T."/>
            <person name="Nolan M."/>
            <person name="Tice H."/>
            <person name="Copeland A."/>
            <person name="Cheng J.F."/>
            <person name="Chen F."/>
            <person name="Bruce D."/>
            <person name="Goodwin L."/>
            <person name="Pitluck S."/>
            <person name="Mavromatis K."/>
            <person name="Pati A."/>
            <person name="Mikhailova N."/>
            <person name="Chen A."/>
            <person name="Palaniappan K."/>
            <person name="Land M."/>
            <person name="Hauser L."/>
            <person name="Chang Y.J."/>
            <person name="Jeffries C.D."/>
            <person name="Detter J.C."/>
            <person name="Brettin T."/>
            <person name="Rohde M."/>
            <person name="Goker M."/>
            <person name="Bristow J."/>
            <person name="Markowitz V."/>
            <person name="Eisen J.A."/>
            <person name="Hugenholtz P."/>
            <person name="Kyrpides N.C."/>
            <person name="Klenk H.P."/>
        </authorList>
    </citation>
    <scope>NUCLEOTIDE SEQUENCE [LARGE SCALE GENOMIC DNA]</scope>
    <source>
        <strain evidence="3">DSM 14365 / CIP 107738 / JCM 11303 / AJ 13395 / SMP-2</strain>
    </source>
</reference>
<evidence type="ECO:0000256" key="1">
    <source>
        <dbReference type="SAM" id="MobiDB-lite"/>
    </source>
</evidence>
<dbReference type="PANTHER" id="PTHR30289:SF1">
    <property type="entry name" value="PEBP (PHOSPHATIDYLETHANOLAMINE-BINDING PROTEIN) FAMILY PROTEIN"/>
    <property type="match status" value="1"/>
</dbReference>